<dbReference type="Gene3D" id="3.60.15.10">
    <property type="entry name" value="Ribonuclease Z/Hydroxyacylglutathione hydrolase-like"/>
    <property type="match status" value="1"/>
</dbReference>
<name>A0A2T1BYH9_9CYAN</name>
<dbReference type="OrthoDB" id="9802991at2"/>
<reference evidence="2 3" key="1">
    <citation type="submission" date="2018-02" db="EMBL/GenBank/DDBJ databases">
        <authorList>
            <person name="Cohen D.B."/>
            <person name="Kent A.D."/>
        </authorList>
    </citation>
    <scope>NUCLEOTIDE SEQUENCE [LARGE SCALE GENOMIC DNA]</scope>
    <source>
        <strain evidence="2 3">CCAP 1448/3</strain>
    </source>
</reference>
<evidence type="ECO:0000313" key="2">
    <source>
        <dbReference type="EMBL" id="PSB00994.1"/>
    </source>
</evidence>
<keyword evidence="3" id="KW-1185">Reference proteome</keyword>
<feature type="domain" description="Metallo-beta-lactamase" evidence="1">
    <location>
        <begin position="30"/>
        <end position="200"/>
    </location>
</feature>
<dbReference type="InterPro" id="IPR036866">
    <property type="entry name" value="RibonucZ/Hydroxyglut_hydro"/>
</dbReference>
<organism evidence="2 3">
    <name type="scientific">Merismopedia glauca CCAP 1448/3</name>
    <dbReference type="NCBI Taxonomy" id="1296344"/>
    <lineage>
        <taxon>Bacteria</taxon>
        <taxon>Bacillati</taxon>
        <taxon>Cyanobacteriota</taxon>
        <taxon>Cyanophyceae</taxon>
        <taxon>Synechococcales</taxon>
        <taxon>Merismopediaceae</taxon>
        <taxon>Merismopedia</taxon>
    </lineage>
</organism>
<comment type="caution">
    <text evidence="2">The sequence shown here is derived from an EMBL/GenBank/DDBJ whole genome shotgun (WGS) entry which is preliminary data.</text>
</comment>
<dbReference type="AlphaFoldDB" id="A0A2T1BYH9"/>
<dbReference type="EMBL" id="PVWJ01000140">
    <property type="protein sequence ID" value="PSB00994.1"/>
    <property type="molecule type" value="Genomic_DNA"/>
</dbReference>
<gene>
    <name evidence="2" type="ORF">C7B64_20630</name>
</gene>
<accession>A0A2T1BYH9</accession>
<proteinExistence type="predicted"/>
<dbReference type="GO" id="GO:0016787">
    <property type="term" value="F:hydrolase activity"/>
    <property type="evidence" value="ECO:0007669"/>
    <property type="project" value="UniProtKB-KW"/>
</dbReference>
<dbReference type="SUPFAM" id="SSF56281">
    <property type="entry name" value="Metallo-hydrolase/oxidoreductase"/>
    <property type="match status" value="1"/>
</dbReference>
<keyword evidence="2" id="KW-0378">Hydrolase</keyword>
<dbReference type="Proteomes" id="UP000238762">
    <property type="component" value="Unassembled WGS sequence"/>
</dbReference>
<dbReference type="PANTHER" id="PTHR42773:SF3">
    <property type="entry name" value="SLR0630 PROTEIN"/>
    <property type="match status" value="1"/>
</dbReference>
<dbReference type="PANTHER" id="PTHR42773">
    <property type="entry name" value="METALLO-BETA-LACTAMASE-RELATED"/>
    <property type="match status" value="1"/>
</dbReference>
<sequence length="227" mass="25306">MPKPPQGALKPPKAVFDGIYAFAPNRETLGGTAYLIVEKFGNVLIDCPPWHEVNQEFINSCGGVRWLIITHRGAIAKVDLIQKALSCDVSIQEQEAYLLPGLNVVSFQKEQFLHEDLKVIWTPGHSPGSACLYYRHRGFSGAQPKGGILFTGRHLLPNSNGELAIIRNSKTFHWLRQINSVHLLLKEFNSEVLSYICPGGNIGFLRGQLSIDRAYERLLELDLATKS</sequence>
<reference evidence="2 3" key="2">
    <citation type="submission" date="2018-03" db="EMBL/GenBank/DDBJ databases">
        <title>The ancient ancestry and fast evolution of plastids.</title>
        <authorList>
            <person name="Moore K.R."/>
            <person name="Magnabosco C."/>
            <person name="Momper L."/>
            <person name="Gold D.A."/>
            <person name="Bosak T."/>
            <person name="Fournier G.P."/>
        </authorList>
    </citation>
    <scope>NUCLEOTIDE SEQUENCE [LARGE SCALE GENOMIC DNA]</scope>
    <source>
        <strain evidence="2 3">CCAP 1448/3</strain>
    </source>
</reference>
<evidence type="ECO:0000313" key="3">
    <source>
        <dbReference type="Proteomes" id="UP000238762"/>
    </source>
</evidence>
<protein>
    <submittedName>
        <fullName evidence="2">MBL fold metallo-hydrolase</fullName>
    </submittedName>
</protein>
<evidence type="ECO:0000259" key="1">
    <source>
        <dbReference type="SMART" id="SM00849"/>
    </source>
</evidence>
<dbReference type="SMART" id="SM00849">
    <property type="entry name" value="Lactamase_B"/>
    <property type="match status" value="1"/>
</dbReference>
<dbReference type="InterPro" id="IPR001279">
    <property type="entry name" value="Metallo-B-lactamas"/>
</dbReference>